<evidence type="ECO:0000256" key="1">
    <source>
        <dbReference type="SAM" id="MobiDB-lite"/>
    </source>
</evidence>
<feature type="compositionally biased region" description="Polar residues" evidence="1">
    <location>
        <begin position="1"/>
        <end position="45"/>
    </location>
</feature>
<name>A0A8X6W3T3_TRICX</name>
<dbReference type="EMBL" id="BMAU01021381">
    <property type="protein sequence ID" value="GFY27770.1"/>
    <property type="molecule type" value="Genomic_DNA"/>
</dbReference>
<keyword evidence="3" id="KW-1185">Reference proteome</keyword>
<organism evidence="2 3">
    <name type="scientific">Trichonephila clavipes</name>
    <name type="common">Golden silk orbweaver</name>
    <name type="synonym">Nephila clavipes</name>
    <dbReference type="NCBI Taxonomy" id="2585209"/>
    <lineage>
        <taxon>Eukaryota</taxon>
        <taxon>Metazoa</taxon>
        <taxon>Ecdysozoa</taxon>
        <taxon>Arthropoda</taxon>
        <taxon>Chelicerata</taxon>
        <taxon>Arachnida</taxon>
        <taxon>Araneae</taxon>
        <taxon>Araneomorphae</taxon>
        <taxon>Entelegynae</taxon>
        <taxon>Araneoidea</taxon>
        <taxon>Nephilidae</taxon>
        <taxon>Trichonephila</taxon>
    </lineage>
</organism>
<comment type="caution">
    <text evidence="2">The sequence shown here is derived from an EMBL/GenBank/DDBJ whole genome shotgun (WGS) entry which is preliminary data.</text>
</comment>
<proteinExistence type="predicted"/>
<feature type="region of interest" description="Disordered" evidence="1">
    <location>
        <begin position="1"/>
        <end position="51"/>
    </location>
</feature>
<reference evidence="2" key="1">
    <citation type="submission" date="2020-08" db="EMBL/GenBank/DDBJ databases">
        <title>Multicomponent nature underlies the extraordinary mechanical properties of spider dragline silk.</title>
        <authorList>
            <person name="Kono N."/>
            <person name="Nakamura H."/>
            <person name="Mori M."/>
            <person name="Yoshida Y."/>
            <person name="Ohtoshi R."/>
            <person name="Malay A.D."/>
            <person name="Moran D.A.P."/>
            <person name="Tomita M."/>
            <person name="Numata K."/>
            <person name="Arakawa K."/>
        </authorList>
    </citation>
    <scope>NUCLEOTIDE SEQUENCE</scope>
</reference>
<gene>
    <name evidence="2" type="ORF">TNCV_242361</name>
</gene>
<dbReference type="Proteomes" id="UP000887159">
    <property type="component" value="Unassembled WGS sequence"/>
</dbReference>
<protein>
    <submittedName>
        <fullName evidence="2">Uncharacterized protein</fullName>
    </submittedName>
</protein>
<sequence>MNETTQQEKTTQLSSRNEQLNSAAGTKQLISSVGTRQLERNNSNLHCRRPPATAYNPLQRLHRLYSRIGFFYLL</sequence>
<evidence type="ECO:0000313" key="2">
    <source>
        <dbReference type="EMBL" id="GFY27770.1"/>
    </source>
</evidence>
<dbReference type="AlphaFoldDB" id="A0A8X6W3T3"/>
<evidence type="ECO:0000313" key="3">
    <source>
        <dbReference type="Proteomes" id="UP000887159"/>
    </source>
</evidence>
<accession>A0A8X6W3T3</accession>